<feature type="domain" description="NAC" evidence="5">
    <location>
        <begin position="9"/>
        <end position="154"/>
    </location>
</feature>
<dbReference type="Pfam" id="PF02365">
    <property type="entry name" value="NAM"/>
    <property type="match status" value="1"/>
</dbReference>
<evidence type="ECO:0000256" key="2">
    <source>
        <dbReference type="ARBA" id="ARBA00023125"/>
    </source>
</evidence>
<dbReference type="GO" id="GO:0003677">
    <property type="term" value="F:DNA binding"/>
    <property type="evidence" value="ECO:0007669"/>
    <property type="project" value="UniProtKB-KW"/>
</dbReference>
<protein>
    <submittedName>
        <fullName evidence="6">NAC family transcription factor</fullName>
    </submittedName>
</protein>
<keyword evidence="2" id="KW-0238">DNA-binding</keyword>
<dbReference type="GO" id="GO:0006355">
    <property type="term" value="P:regulation of DNA-templated transcription"/>
    <property type="evidence" value="ECO:0007669"/>
    <property type="project" value="InterPro"/>
</dbReference>
<organism evidence="6">
    <name type="scientific">Melilotus albus</name>
    <name type="common">White sweet clover</name>
    <name type="synonym">Melilotus officinalis subsp. albus</name>
    <dbReference type="NCBI Taxonomy" id="47082"/>
    <lineage>
        <taxon>Eukaryota</taxon>
        <taxon>Viridiplantae</taxon>
        <taxon>Streptophyta</taxon>
        <taxon>Embryophyta</taxon>
        <taxon>Tracheophyta</taxon>
        <taxon>Spermatophyta</taxon>
        <taxon>Magnoliopsida</taxon>
        <taxon>eudicotyledons</taxon>
        <taxon>Gunneridae</taxon>
        <taxon>Pentapetalae</taxon>
        <taxon>rosids</taxon>
        <taxon>fabids</taxon>
        <taxon>Fabales</taxon>
        <taxon>Fabaceae</taxon>
        <taxon>Papilionoideae</taxon>
        <taxon>50 kb inversion clade</taxon>
        <taxon>NPAAA clade</taxon>
        <taxon>Hologalegina</taxon>
        <taxon>IRL clade</taxon>
        <taxon>Trifolieae</taxon>
        <taxon>Melilotus</taxon>
    </lineage>
</organism>
<dbReference type="Gene3D" id="2.170.150.80">
    <property type="entry name" value="NAC domain"/>
    <property type="match status" value="1"/>
</dbReference>
<dbReference type="AlphaFoldDB" id="A0A896W557"/>
<proteinExistence type="predicted"/>
<dbReference type="PROSITE" id="PS51005">
    <property type="entry name" value="NAC"/>
    <property type="match status" value="1"/>
</dbReference>
<dbReference type="SUPFAM" id="SSF101941">
    <property type="entry name" value="NAC domain"/>
    <property type="match status" value="1"/>
</dbReference>
<reference evidence="6" key="1">
    <citation type="journal article" name="Plants (Basel)">
        <title>NAC and MYB Families and Lignin Biosynthesis-Related Members Identification and Expression Analysis in Melilotus albus.</title>
        <authorList>
            <person name="Chen L."/>
            <person name="Wu F."/>
            <person name="Zhang J."/>
        </authorList>
    </citation>
    <scope>NUCLEOTIDE SEQUENCE</scope>
</reference>
<keyword evidence="3" id="KW-0804">Transcription</keyword>
<gene>
    <name evidence="6" type="primary">EVM0028514.1</name>
</gene>
<dbReference type="EMBL" id="MW302683">
    <property type="protein sequence ID" value="QSD99837.1"/>
    <property type="molecule type" value="Genomic_DNA"/>
</dbReference>
<name>A0A896W557_MELAB</name>
<dbReference type="PANTHER" id="PTHR31719:SF252">
    <property type="entry name" value="NAC DOMAIN-CONTAINING PROTEIN"/>
    <property type="match status" value="1"/>
</dbReference>
<evidence type="ECO:0000256" key="4">
    <source>
        <dbReference type="ARBA" id="ARBA00023242"/>
    </source>
</evidence>
<sequence length="194" mass="22864">MAVNSFDELPAGFRFDPSDDELVDIFLMKKVHNQPLPLHDIQEFDVFQTEPWMLPRGASLENRRYYFFDISNCNFQNMDTRAAGNGEWRIIENNKDLALPNNHFIGRKNTLVYWRKKGNQFVKTQWMMHEFHIARMWNQISKNNTIIITPTVIDLTVENASVSARPPPPHEFREKIVAIHHFFIKKLICKSYGL</sequence>
<keyword evidence="4" id="KW-0539">Nucleus</keyword>
<dbReference type="InterPro" id="IPR036093">
    <property type="entry name" value="NAC_dom_sf"/>
</dbReference>
<keyword evidence="1" id="KW-0805">Transcription regulation</keyword>
<dbReference type="PANTHER" id="PTHR31719">
    <property type="entry name" value="NAC TRANSCRIPTION FACTOR 56"/>
    <property type="match status" value="1"/>
</dbReference>
<evidence type="ECO:0000313" key="6">
    <source>
        <dbReference type="EMBL" id="QSD99837.1"/>
    </source>
</evidence>
<evidence type="ECO:0000259" key="5">
    <source>
        <dbReference type="PROSITE" id="PS51005"/>
    </source>
</evidence>
<accession>A0A896W557</accession>
<evidence type="ECO:0000256" key="3">
    <source>
        <dbReference type="ARBA" id="ARBA00023163"/>
    </source>
</evidence>
<evidence type="ECO:0000256" key="1">
    <source>
        <dbReference type="ARBA" id="ARBA00023015"/>
    </source>
</evidence>
<dbReference type="InterPro" id="IPR003441">
    <property type="entry name" value="NAC-dom"/>
</dbReference>